<dbReference type="EMBL" id="NPBV01000010">
    <property type="protein sequence ID" value="PAD21530.1"/>
    <property type="molecule type" value="Genomic_DNA"/>
</dbReference>
<evidence type="ECO:0000313" key="2">
    <source>
        <dbReference type="Proteomes" id="UP000216013"/>
    </source>
</evidence>
<name>A0A268ABN5_9BACI</name>
<accession>A0A268ABN5</accession>
<sequence length="101" mass="11809">MSRSSTDFIDIAGRLENWSVSIRLDKKEASTSIYEELKSNIDEYSHESLIAYLLLESRYFLIQDTPLKSAVSLDKAKELQDHFTDIHRHYLHLAEAFSIRF</sequence>
<organism evidence="1 2">
    <name type="scientific">Terribacillus saccharophilus</name>
    <dbReference type="NCBI Taxonomy" id="361277"/>
    <lineage>
        <taxon>Bacteria</taxon>
        <taxon>Bacillati</taxon>
        <taxon>Bacillota</taxon>
        <taxon>Bacilli</taxon>
        <taxon>Bacillales</taxon>
        <taxon>Bacillaceae</taxon>
        <taxon>Terribacillus</taxon>
    </lineage>
</organism>
<comment type="caution">
    <text evidence="1">The sequence shown here is derived from an EMBL/GenBank/DDBJ whole genome shotgun (WGS) entry which is preliminary data.</text>
</comment>
<protein>
    <submittedName>
        <fullName evidence="1">Uncharacterized protein</fullName>
    </submittedName>
</protein>
<evidence type="ECO:0000313" key="1">
    <source>
        <dbReference type="EMBL" id="PAD21530.1"/>
    </source>
</evidence>
<dbReference type="AlphaFoldDB" id="A0A268ABN5"/>
<reference evidence="1 2" key="1">
    <citation type="submission" date="2017-07" db="EMBL/GenBank/DDBJ databases">
        <title>Isolation and whole genome analysis of endospore-forming bacteria from heroin.</title>
        <authorList>
            <person name="Kalinowski J."/>
            <person name="Ahrens B."/>
            <person name="Al-Dilaimi A."/>
            <person name="Winkler A."/>
            <person name="Wibberg D."/>
            <person name="Schleenbecker U."/>
            <person name="Ruckert C."/>
            <person name="Wolfel R."/>
            <person name="Grass G."/>
        </authorList>
    </citation>
    <scope>NUCLEOTIDE SEQUENCE [LARGE SCALE GENOMIC DNA]</scope>
    <source>
        <strain evidence="1 2">7528</strain>
    </source>
</reference>
<dbReference type="Gene3D" id="1.25.40.1000">
    <property type="match status" value="1"/>
</dbReference>
<dbReference type="RefSeq" id="WP_095260897.1">
    <property type="nucleotide sequence ID" value="NZ_NPBV01000010.1"/>
</dbReference>
<proteinExistence type="predicted"/>
<dbReference type="Proteomes" id="UP000216013">
    <property type="component" value="Unassembled WGS sequence"/>
</dbReference>
<gene>
    <name evidence="1" type="ORF">CHH64_08530</name>
</gene>